<protein>
    <submittedName>
        <fullName evidence="2">Uncharacterized protein</fullName>
    </submittedName>
</protein>
<dbReference type="InterPro" id="IPR046670">
    <property type="entry name" value="DUF6540"/>
</dbReference>
<dbReference type="EMBL" id="CP069115">
    <property type="protein sequence ID" value="QSS66056.1"/>
    <property type="molecule type" value="Genomic_DNA"/>
</dbReference>
<dbReference type="VEuPathDB" id="FungiDB:I7I51_06907"/>
<feature type="region of interest" description="Disordered" evidence="1">
    <location>
        <begin position="153"/>
        <end position="176"/>
    </location>
</feature>
<name>A0A8A1MHU8_AJECA</name>
<gene>
    <name evidence="2" type="ORF">I7I51_06907</name>
</gene>
<reference evidence="2" key="1">
    <citation type="submission" date="2021-01" db="EMBL/GenBank/DDBJ databases">
        <title>Chromosome-level genome assembly of a human fungal pathogen reveals clustering of transcriptionally co-regulated genes.</title>
        <authorList>
            <person name="Voorhies M."/>
            <person name="Cohen S."/>
            <person name="Shea T.P."/>
            <person name="Petrus S."/>
            <person name="Munoz J.F."/>
            <person name="Poplawski S."/>
            <person name="Goldman W.E."/>
            <person name="Michael T."/>
            <person name="Cuomo C.A."/>
            <person name="Sil A."/>
            <person name="Beyhan S."/>
        </authorList>
    </citation>
    <scope>NUCLEOTIDE SEQUENCE</scope>
    <source>
        <strain evidence="2">WU24</strain>
    </source>
</reference>
<evidence type="ECO:0000313" key="3">
    <source>
        <dbReference type="Proteomes" id="UP000663671"/>
    </source>
</evidence>
<evidence type="ECO:0000313" key="2">
    <source>
        <dbReference type="EMBL" id="QSS66056.1"/>
    </source>
</evidence>
<evidence type="ECO:0000256" key="1">
    <source>
        <dbReference type="SAM" id="MobiDB-lite"/>
    </source>
</evidence>
<dbReference type="OrthoDB" id="1658288at2759"/>
<dbReference type="Pfam" id="PF20174">
    <property type="entry name" value="DUF6540"/>
    <property type="match status" value="1"/>
</dbReference>
<proteinExistence type="predicted"/>
<sequence length="176" mass="19358">MAPRNVSLIAYRNAASQRAHFAIFVPTASDQDRGTMIHVVGAPMAGYRLEFKRNYAINLTLQLYTRLAIGQIDSQHIVPDSDPQAPLVTDSSPKCAIEVAATQIPPPAISQNFLAPVNNTTNRRCQEWTMDYVHRLVHHQYLNENAIQIVQSARDPPNHGVGLNPVGGGRGRGRGQ</sequence>
<dbReference type="Proteomes" id="UP000663671">
    <property type="component" value="Chromosome 3"/>
</dbReference>
<accession>A0A8A1MHU8</accession>
<dbReference type="AlphaFoldDB" id="A0A8A1MHU8"/>
<organism evidence="2 3">
    <name type="scientific">Ajellomyces capsulatus</name>
    <name type="common">Darling's disease fungus</name>
    <name type="synonym">Histoplasma capsulatum</name>
    <dbReference type="NCBI Taxonomy" id="5037"/>
    <lineage>
        <taxon>Eukaryota</taxon>
        <taxon>Fungi</taxon>
        <taxon>Dikarya</taxon>
        <taxon>Ascomycota</taxon>
        <taxon>Pezizomycotina</taxon>
        <taxon>Eurotiomycetes</taxon>
        <taxon>Eurotiomycetidae</taxon>
        <taxon>Onygenales</taxon>
        <taxon>Ajellomycetaceae</taxon>
        <taxon>Histoplasma</taxon>
    </lineage>
</organism>